<evidence type="ECO:0000259" key="9">
    <source>
        <dbReference type="PROSITE" id="PS50865"/>
    </source>
</evidence>
<comment type="subcellular location">
    <subcellularLocation>
        <location evidence="1">Cytoplasm</location>
    </subcellularLocation>
</comment>
<dbReference type="InterPro" id="IPR002893">
    <property type="entry name" value="Znf_MYND"/>
</dbReference>
<feature type="compositionally biased region" description="Polar residues" evidence="8">
    <location>
        <begin position="528"/>
        <end position="543"/>
    </location>
</feature>
<dbReference type="GO" id="GO:0006511">
    <property type="term" value="P:ubiquitin-dependent protein catabolic process"/>
    <property type="evidence" value="ECO:0007669"/>
    <property type="project" value="TreeGrafter"/>
</dbReference>
<organism evidence="10 11">
    <name type="scientific">Sugiyamaella lignohabitans</name>
    <dbReference type="NCBI Taxonomy" id="796027"/>
    <lineage>
        <taxon>Eukaryota</taxon>
        <taxon>Fungi</taxon>
        <taxon>Dikarya</taxon>
        <taxon>Ascomycota</taxon>
        <taxon>Saccharomycotina</taxon>
        <taxon>Dipodascomycetes</taxon>
        <taxon>Dipodascales</taxon>
        <taxon>Trichomonascaceae</taxon>
        <taxon>Sugiyamaella</taxon>
    </lineage>
</organism>
<evidence type="ECO:0000256" key="1">
    <source>
        <dbReference type="ARBA" id="ARBA00004496"/>
    </source>
</evidence>
<keyword evidence="6" id="KW-0862">Zinc</keyword>
<dbReference type="OrthoDB" id="5594178at2759"/>
<feature type="region of interest" description="Disordered" evidence="8">
    <location>
        <begin position="178"/>
        <end position="227"/>
    </location>
</feature>
<dbReference type="Proteomes" id="UP000189580">
    <property type="component" value="Chromosome a"/>
</dbReference>
<dbReference type="SUPFAM" id="SSF144232">
    <property type="entry name" value="HIT/MYND zinc finger-like"/>
    <property type="match status" value="1"/>
</dbReference>
<feature type="region of interest" description="Disordered" evidence="8">
    <location>
        <begin position="974"/>
        <end position="1043"/>
    </location>
</feature>
<evidence type="ECO:0000256" key="4">
    <source>
        <dbReference type="ARBA" id="ARBA00022723"/>
    </source>
</evidence>
<feature type="compositionally biased region" description="Low complexity" evidence="8">
    <location>
        <begin position="550"/>
        <end position="565"/>
    </location>
</feature>
<dbReference type="PROSITE" id="PS50865">
    <property type="entry name" value="ZF_MYND_2"/>
    <property type="match status" value="1"/>
</dbReference>
<dbReference type="AlphaFoldDB" id="A0A167CXN9"/>
<dbReference type="GO" id="GO:0008270">
    <property type="term" value="F:zinc ion binding"/>
    <property type="evidence" value="ECO:0007669"/>
    <property type="project" value="UniProtKB-KW"/>
</dbReference>
<reference evidence="10 11" key="1">
    <citation type="submission" date="2016-02" db="EMBL/GenBank/DDBJ databases">
        <title>Complete genome sequence and transcriptome regulation of the pentose utilising yeast Sugiyamaella lignohabitans.</title>
        <authorList>
            <person name="Bellasio M."/>
            <person name="Peymann A."/>
            <person name="Valli M."/>
            <person name="Sipitzky M."/>
            <person name="Graf A."/>
            <person name="Sauer M."/>
            <person name="Marx H."/>
            <person name="Mattanovich D."/>
        </authorList>
    </citation>
    <scope>NUCLEOTIDE SEQUENCE [LARGE SCALE GENOMIC DNA]</scope>
    <source>
        <strain evidence="10 11">CBS 10342</strain>
    </source>
</reference>
<feature type="region of interest" description="Disordered" evidence="8">
    <location>
        <begin position="81"/>
        <end position="100"/>
    </location>
</feature>
<feature type="compositionally biased region" description="Basic and acidic residues" evidence="8">
    <location>
        <begin position="81"/>
        <end position="90"/>
    </location>
</feature>
<feature type="compositionally biased region" description="Low complexity" evidence="8">
    <location>
        <begin position="575"/>
        <end position="588"/>
    </location>
</feature>
<feature type="region of interest" description="Disordered" evidence="8">
    <location>
        <begin position="447"/>
        <end position="471"/>
    </location>
</feature>
<feature type="compositionally biased region" description="Polar residues" evidence="8">
    <location>
        <begin position="205"/>
        <end position="221"/>
    </location>
</feature>
<comment type="similarity">
    <text evidence="2">Belongs to the MUB1/samB family.</text>
</comment>
<dbReference type="InterPro" id="IPR051664">
    <property type="entry name" value="MYND-type_zinc_finger"/>
</dbReference>
<evidence type="ECO:0000313" key="11">
    <source>
        <dbReference type="Proteomes" id="UP000189580"/>
    </source>
</evidence>
<keyword evidence="11" id="KW-1185">Reference proteome</keyword>
<feature type="region of interest" description="Disordered" evidence="8">
    <location>
        <begin position="622"/>
        <end position="641"/>
    </location>
</feature>
<feature type="region of interest" description="Disordered" evidence="8">
    <location>
        <begin position="269"/>
        <end position="288"/>
    </location>
</feature>
<evidence type="ECO:0000256" key="7">
    <source>
        <dbReference type="PROSITE-ProRule" id="PRU00134"/>
    </source>
</evidence>
<evidence type="ECO:0000256" key="3">
    <source>
        <dbReference type="ARBA" id="ARBA00022490"/>
    </source>
</evidence>
<dbReference type="GO" id="GO:0005737">
    <property type="term" value="C:cytoplasm"/>
    <property type="evidence" value="ECO:0007669"/>
    <property type="project" value="UniProtKB-SubCell"/>
</dbReference>
<feature type="compositionally biased region" description="Low complexity" evidence="8">
    <location>
        <begin position="838"/>
        <end position="859"/>
    </location>
</feature>
<protein>
    <submittedName>
        <fullName evidence="10">Mub1p</fullName>
    </submittedName>
</protein>
<dbReference type="EMBL" id="CP014501">
    <property type="protein sequence ID" value="ANB12233.1"/>
    <property type="molecule type" value="Genomic_DNA"/>
</dbReference>
<dbReference type="GO" id="GO:1990304">
    <property type="term" value="C:MUB1-RAD6-UBR2 ubiquitin ligase complex"/>
    <property type="evidence" value="ECO:0007669"/>
    <property type="project" value="TreeGrafter"/>
</dbReference>
<feature type="compositionally biased region" description="Polar residues" evidence="8">
    <location>
        <begin position="787"/>
        <end position="808"/>
    </location>
</feature>
<feature type="compositionally biased region" description="Acidic residues" evidence="8">
    <location>
        <begin position="813"/>
        <end position="822"/>
    </location>
</feature>
<dbReference type="KEGG" id="slb:AWJ20_482"/>
<accession>A0A167CXN9</accession>
<keyword evidence="4" id="KW-0479">Metal-binding</keyword>
<feature type="region of interest" description="Disordered" evidence="8">
    <location>
        <begin position="504"/>
        <end position="613"/>
    </location>
</feature>
<name>A0A167CXN9_9ASCO</name>
<dbReference type="GO" id="GO:0007163">
    <property type="term" value="P:establishment or maintenance of cell polarity"/>
    <property type="evidence" value="ECO:0007669"/>
    <property type="project" value="TreeGrafter"/>
</dbReference>
<feature type="domain" description="MYND-type" evidence="9">
    <location>
        <begin position="928"/>
        <end position="969"/>
    </location>
</feature>
<feature type="compositionally biased region" description="Polar residues" evidence="8">
    <location>
        <begin position="1033"/>
        <end position="1043"/>
    </location>
</feature>
<dbReference type="Gene3D" id="6.10.140.2220">
    <property type="match status" value="1"/>
</dbReference>
<feature type="region of interest" description="Disordered" evidence="8">
    <location>
        <begin position="787"/>
        <end position="859"/>
    </location>
</feature>
<dbReference type="FunFam" id="6.10.140.2220:FF:000003">
    <property type="entry name" value="MYND-type zinc finger protein"/>
    <property type="match status" value="1"/>
</dbReference>
<keyword evidence="3" id="KW-0963">Cytoplasm</keyword>
<dbReference type="Pfam" id="PF01753">
    <property type="entry name" value="zf-MYND"/>
    <property type="match status" value="1"/>
</dbReference>
<dbReference type="PANTHER" id="PTHR47442:SF1">
    <property type="entry name" value="MYND-TYPE ZINC FINGER PROTEIN MUB1"/>
    <property type="match status" value="1"/>
</dbReference>
<dbReference type="RefSeq" id="XP_018734710.1">
    <property type="nucleotide sequence ID" value="XM_018881915.1"/>
</dbReference>
<gene>
    <name evidence="10" type="primary">MUB1</name>
    <name evidence="10" type="ORF">AWJ20_482</name>
</gene>
<evidence type="ECO:0000256" key="5">
    <source>
        <dbReference type="ARBA" id="ARBA00022771"/>
    </source>
</evidence>
<keyword evidence="5 7" id="KW-0863">Zinc-finger</keyword>
<evidence type="ECO:0000313" key="10">
    <source>
        <dbReference type="EMBL" id="ANB12233.1"/>
    </source>
</evidence>
<evidence type="ECO:0000256" key="8">
    <source>
        <dbReference type="SAM" id="MobiDB-lite"/>
    </source>
</evidence>
<proteinExistence type="inferred from homology"/>
<feature type="compositionally biased region" description="Basic residues" evidence="8">
    <location>
        <begin position="827"/>
        <end position="837"/>
    </location>
</feature>
<evidence type="ECO:0000256" key="2">
    <source>
        <dbReference type="ARBA" id="ARBA00010655"/>
    </source>
</evidence>
<feature type="compositionally biased region" description="Low complexity" evidence="8">
    <location>
        <begin position="974"/>
        <end position="1023"/>
    </location>
</feature>
<sequence>MRELNFRSVPSNRAAVSITTTLYDRRALDCTADRPLVNSLNHLTYLASSSARVRETLCVDGGLERLVAILKECRDDFHSNPAVKEEKTDGGLEDGENDGTNMTLSRITKEQEMLTAWKWTLALQCLVFLGTRGTEQIRSRVVDAGLIPVITTILDNYLYNTTEKTKWMQKARANFLGKTSSSSSSGGSVGSTGSSHGSSNGVRSMGSTGTGNAVSMNPSSTEGRRYVSGHTTAAAALTTAAFGDDTPGPGSVAVASTTATSAGTSVAGFANSSSNSSSQSSTSSSFGPSSTFSSSSFTPFSNHLRPVRSNNSTAESVASSSASSVFSVASMSSSVSSVSSLESFDSRNEMASAAAVANSQNVSYFQQQQQQVQQAMAQQQLTEQLQQRSMPNDRRPMSTSATINSSFAQNMLAAASVPANSLRTNQPNPRFPPLHSQASNAVFHTHARASPSAHTHTHGSASSVSGSVSPAGPSAGNLLGPGAVAAGAVTGIVPGSGVIPNFTRQQQQHHHHHHHFHDHHHHHHRLDSNASSATSTSLDSMRSVSPEAPPGSGSTTGSTLALSSLPDEDNEEYDSATTITTSTTIPATMGDGSISTAIVDPESTSEDDNPLSTWSDMILRPQQERQQQQEQQQQRQEMQQQQQQQQQQLPLQLPLQQQLLGDNLTTEQQRFPLPIRPAQGAVQTATSVARRGVGTTMDGATGATNATNAAANQADATTSRGTSVNSSVASAVSAVPRQFREHVIVAREEDIIWALEILAFVSKYAYLKPSLQNSHIVPRLSVRESAKQFQQQQVKSPASSTSPRSAESNGGYDEMDVDAEESDNNHYHHYHHHHHNHSQLPSTPSSSASTITSTSSPETKSWNYDEYDFEAEKDIDSEYLGETINIFPLVEKFTVKQFPKEIQYWAGVIMRNSCRRNESLGGIRQCANFDCGKWEEYPRQFAKCRRCKRTKYCSKNCQLQAWNFHRHWCVQSGAGSSTSSGSSSSRHTNSSTATSATSTTTSHTHSVRTTTPGTVPPATATPNGPNPAPASRSLPTIESTTSS</sequence>
<evidence type="ECO:0000256" key="6">
    <source>
        <dbReference type="ARBA" id="ARBA00022833"/>
    </source>
</evidence>
<feature type="compositionally biased region" description="Low complexity" evidence="8">
    <location>
        <begin position="449"/>
        <end position="471"/>
    </location>
</feature>
<dbReference type="PANTHER" id="PTHR47442">
    <property type="entry name" value="MYND-TYPE ZINC FINGER PROTEIN MUB1"/>
    <property type="match status" value="1"/>
</dbReference>
<feature type="compositionally biased region" description="Basic residues" evidence="8">
    <location>
        <begin position="507"/>
        <end position="525"/>
    </location>
</feature>
<feature type="compositionally biased region" description="Low complexity" evidence="8">
    <location>
        <begin position="180"/>
        <end position="201"/>
    </location>
</feature>
<dbReference type="GeneID" id="30036993"/>